<feature type="domain" description="POTRA" evidence="11">
    <location>
        <begin position="84"/>
        <end position="153"/>
    </location>
</feature>
<dbReference type="GO" id="GO:0051301">
    <property type="term" value="P:cell division"/>
    <property type="evidence" value="ECO:0007669"/>
    <property type="project" value="UniProtKB-KW"/>
</dbReference>
<dbReference type="Pfam" id="PF08478">
    <property type="entry name" value="POTRA_1"/>
    <property type="match status" value="1"/>
</dbReference>
<name>A0ABP9MSQ0_9GAMM</name>
<evidence type="ECO:0000256" key="1">
    <source>
        <dbReference type="ARBA" id="ARBA00004370"/>
    </source>
</evidence>
<dbReference type="EMBL" id="BAABKE010000003">
    <property type="protein sequence ID" value="GAA5098593.1"/>
    <property type="molecule type" value="Genomic_DNA"/>
</dbReference>
<keyword evidence="8" id="KW-0131">Cell cycle</keyword>
<evidence type="ECO:0000256" key="9">
    <source>
        <dbReference type="SAM" id="MobiDB-lite"/>
    </source>
</evidence>
<feature type="transmembrane region" description="Helical" evidence="10">
    <location>
        <begin position="57"/>
        <end position="78"/>
    </location>
</feature>
<dbReference type="PANTHER" id="PTHR35851">
    <property type="entry name" value="CELL DIVISION PROTEIN FTSQ"/>
    <property type="match status" value="1"/>
</dbReference>
<feature type="compositionally biased region" description="Basic residues" evidence="9">
    <location>
        <begin position="1"/>
        <end position="15"/>
    </location>
</feature>
<dbReference type="PANTHER" id="PTHR35851:SF1">
    <property type="entry name" value="CELL DIVISION PROTEIN FTSQ"/>
    <property type="match status" value="1"/>
</dbReference>
<evidence type="ECO:0000256" key="7">
    <source>
        <dbReference type="ARBA" id="ARBA00023136"/>
    </source>
</evidence>
<reference evidence="13" key="1">
    <citation type="journal article" date="2019" name="Int. J. Syst. Evol. Microbiol.">
        <title>The Global Catalogue of Microorganisms (GCM) 10K type strain sequencing project: providing services to taxonomists for standard genome sequencing and annotation.</title>
        <authorList>
            <consortium name="The Broad Institute Genomics Platform"/>
            <consortium name="The Broad Institute Genome Sequencing Center for Infectious Disease"/>
            <person name="Wu L."/>
            <person name="Ma J."/>
        </authorList>
    </citation>
    <scope>NUCLEOTIDE SEQUENCE [LARGE SCALE GENOMIC DNA]</scope>
    <source>
        <strain evidence="13">JCM 18424</strain>
    </source>
</reference>
<evidence type="ECO:0000313" key="12">
    <source>
        <dbReference type="EMBL" id="GAA5098593.1"/>
    </source>
</evidence>
<comment type="caution">
    <text evidence="12">The sequence shown here is derived from an EMBL/GenBank/DDBJ whole genome shotgun (WGS) entry which is preliminary data.</text>
</comment>
<keyword evidence="5 10" id="KW-0812">Transmembrane</keyword>
<dbReference type="Proteomes" id="UP001500631">
    <property type="component" value="Unassembled WGS sequence"/>
</dbReference>
<dbReference type="InterPro" id="IPR034746">
    <property type="entry name" value="POTRA"/>
</dbReference>
<proteinExistence type="predicted"/>
<evidence type="ECO:0000256" key="4">
    <source>
        <dbReference type="ARBA" id="ARBA00022618"/>
    </source>
</evidence>
<evidence type="ECO:0000259" key="11">
    <source>
        <dbReference type="PROSITE" id="PS51779"/>
    </source>
</evidence>
<evidence type="ECO:0000256" key="2">
    <source>
        <dbReference type="ARBA" id="ARBA00022475"/>
    </source>
</evidence>
<gene>
    <name evidence="12" type="ORF">GCM10023338_11250</name>
</gene>
<organism evidence="12 13">
    <name type="scientific">Wohlfahrtiimonas larvae</name>
    <dbReference type="NCBI Taxonomy" id="1157986"/>
    <lineage>
        <taxon>Bacteria</taxon>
        <taxon>Pseudomonadati</taxon>
        <taxon>Pseudomonadota</taxon>
        <taxon>Gammaproteobacteria</taxon>
        <taxon>Cardiobacteriales</taxon>
        <taxon>Ignatzschineriaceae</taxon>
        <taxon>Wohlfahrtiimonas</taxon>
    </lineage>
</organism>
<dbReference type="RefSeq" id="WP_077925063.1">
    <property type="nucleotide sequence ID" value="NZ_BAABKE010000003.1"/>
</dbReference>
<evidence type="ECO:0000256" key="10">
    <source>
        <dbReference type="SAM" id="Phobius"/>
    </source>
</evidence>
<sequence>MKQAKAKPVRQKKRTDKNNEQIIGATSWSRRRKRGVRHKKPFDWKIFGAKSWHYCRYTFRILLLVSLFLIPYMGWQYISLNNVFPIQHVLIHSEEKYLVDERKQKLLEPLLGQNFVSYDLEKYRSEVAQNPWVKSVEVMRHWPDQIDLFIQERRPIAIWNDLYLIEADGTIFEPDLIPSEAMISLQGNLDQKDKLLDGMTVIQKSIQSVGLNVEKIILDYRGAWTIVLENDVELYLGARFFEERLRRFVMHYPSSIRSKIGSITAIDFRYDHGYALKWKR</sequence>
<feature type="region of interest" description="Disordered" evidence="9">
    <location>
        <begin position="1"/>
        <end position="23"/>
    </location>
</feature>
<evidence type="ECO:0000256" key="8">
    <source>
        <dbReference type="ARBA" id="ARBA00023306"/>
    </source>
</evidence>
<dbReference type="Pfam" id="PF03799">
    <property type="entry name" value="FtsQ_DivIB_C"/>
    <property type="match status" value="1"/>
</dbReference>
<evidence type="ECO:0000256" key="6">
    <source>
        <dbReference type="ARBA" id="ARBA00022989"/>
    </source>
</evidence>
<dbReference type="InterPro" id="IPR026579">
    <property type="entry name" value="FtsQ"/>
</dbReference>
<keyword evidence="4 12" id="KW-0132">Cell division</keyword>
<evidence type="ECO:0000313" key="13">
    <source>
        <dbReference type="Proteomes" id="UP001500631"/>
    </source>
</evidence>
<dbReference type="InterPro" id="IPR045335">
    <property type="entry name" value="FtsQ_C_sf"/>
</dbReference>
<dbReference type="Gene3D" id="3.10.20.310">
    <property type="entry name" value="membrane protein fhac"/>
    <property type="match status" value="1"/>
</dbReference>
<evidence type="ECO:0000256" key="3">
    <source>
        <dbReference type="ARBA" id="ARBA00022519"/>
    </source>
</evidence>
<dbReference type="Gene3D" id="3.40.50.11690">
    <property type="entry name" value="Cell division protein FtsQ/DivIB"/>
    <property type="match status" value="1"/>
</dbReference>
<keyword evidence="7 10" id="KW-0472">Membrane</keyword>
<evidence type="ECO:0000256" key="5">
    <source>
        <dbReference type="ARBA" id="ARBA00022692"/>
    </source>
</evidence>
<comment type="subcellular location">
    <subcellularLocation>
        <location evidence="1">Membrane</location>
    </subcellularLocation>
</comment>
<keyword evidence="2" id="KW-1003">Cell membrane</keyword>
<keyword evidence="3" id="KW-0997">Cell inner membrane</keyword>
<dbReference type="InterPro" id="IPR013685">
    <property type="entry name" value="POTRA_FtsQ_type"/>
</dbReference>
<keyword evidence="6 10" id="KW-1133">Transmembrane helix</keyword>
<dbReference type="InterPro" id="IPR005548">
    <property type="entry name" value="Cell_div_FtsQ/DivIB_C"/>
</dbReference>
<dbReference type="PROSITE" id="PS51779">
    <property type="entry name" value="POTRA"/>
    <property type="match status" value="1"/>
</dbReference>
<protein>
    <submittedName>
        <fullName evidence="12">Cell division protein FtsQ/DivIB</fullName>
    </submittedName>
</protein>
<keyword evidence="13" id="KW-1185">Reference proteome</keyword>
<accession>A0ABP9MSQ0</accession>